<feature type="transmembrane region" description="Helical" evidence="6">
    <location>
        <begin position="106"/>
        <end position="126"/>
    </location>
</feature>
<dbReference type="InterPro" id="IPR050495">
    <property type="entry name" value="ATG22/LtaA_families"/>
</dbReference>
<feature type="transmembrane region" description="Helical" evidence="6">
    <location>
        <begin position="314"/>
        <end position="331"/>
    </location>
</feature>
<keyword evidence="5 6" id="KW-0472">Membrane</keyword>
<evidence type="ECO:0000256" key="5">
    <source>
        <dbReference type="ARBA" id="ARBA00023136"/>
    </source>
</evidence>
<feature type="transmembrane region" description="Helical" evidence="6">
    <location>
        <begin position="147"/>
        <end position="167"/>
    </location>
</feature>
<comment type="caution">
    <text evidence="7">The sequence shown here is derived from an EMBL/GenBank/DDBJ whole genome shotgun (WGS) entry which is preliminary data.</text>
</comment>
<dbReference type="PANTHER" id="PTHR23519">
    <property type="entry name" value="AUTOPHAGY-RELATED PROTEIN 22"/>
    <property type="match status" value="1"/>
</dbReference>
<feature type="transmembrane region" description="Helical" evidence="6">
    <location>
        <begin position="285"/>
        <end position="302"/>
    </location>
</feature>
<keyword evidence="3 6" id="KW-0812">Transmembrane</keyword>
<dbReference type="EMBL" id="SRKY01000005">
    <property type="protein sequence ID" value="THH34819.1"/>
    <property type="molecule type" value="Genomic_DNA"/>
</dbReference>
<evidence type="ECO:0000313" key="7">
    <source>
        <dbReference type="EMBL" id="THH34819.1"/>
    </source>
</evidence>
<dbReference type="InterPro" id="IPR024671">
    <property type="entry name" value="Atg22-like"/>
</dbReference>
<evidence type="ECO:0000256" key="1">
    <source>
        <dbReference type="ARBA" id="ARBA00004127"/>
    </source>
</evidence>
<name>A0A4S4N6X7_9RHOB</name>
<dbReference type="OrthoDB" id="9768783at2"/>
<feature type="transmembrane region" description="Helical" evidence="6">
    <location>
        <begin position="81"/>
        <end position="100"/>
    </location>
</feature>
<comment type="subcellular location">
    <subcellularLocation>
        <location evidence="1">Endomembrane system</location>
        <topology evidence="1">Multi-pass membrane protein</topology>
    </subcellularLocation>
</comment>
<keyword evidence="2" id="KW-0813">Transport</keyword>
<accession>A0A4S4N6X7</accession>
<evidence type="ECO:0000256" key="4">
    <source>
        <dbReference type="ARBA" id="ARBA00022989"/>
    </source>
</evidence>
<feature type="transmembrane region" description="Helical" evidence="6">
    <location>
        <begin position="418"/>
        <end position="437"/>
    </location>
</feature>
<dbReference type="SUPFAM" id="SSF103473">
    <property type="entry name" value="MFS general substrate transporter"/>
    <property type="match status" value="1"/>
</dbReference>
<dbReference type="Gene3D" id="1.20.1250.20">
    <property type="entry name" value="MFS general substrate transporter like domains"/>
    <property type="match status" value="1"/>
</dbReference>
<feature type="transmembrane region" description="Helical" evidence="6">
    <location>
        <begin position="48"/>
        <end position="69"/>
    </location>
</feature>
<dbReference type="GO" id="GO:0012505">
    <property type="term" value="C:endomembrane system"/>
    <property type="evidence" value="ECO:0007669"/>
    <property type="project" value="UniProtKB-SubCell"/>
</dbReference>
<organism evidence="7 8">
    <name type="scientific">Aliishimia ponticola</name>
    <dbReference type="NCBI Taxonomy" id="2499833"/>
    <lineage>
        <taxon>Bacteria</taxon>
        <taxon>Pseudomonadati</taxon>
        <taxon>Pseudomonadota</taxon>
        <taxon>Alphaproteobacteria</taxon>
        <taxon>Rhodobacterales</taxon>
        <taxon>Paracoccaceae</taxon>
        <taxon>Aliishimia</taxon>
    </lineage>
</organism>
<keyword evidence="4 6" id="KW-1133">Transmembrane helix</keyword>
<dbReference type="AlphaFoldDB" id="A0A4S4N6X7"/>
<reference evidence="7 8" key="1">
    <citation type="submission" date="2019-04" db="EMBL/GenBank/DDBJ databases">
        <title>Shimia ponticola sp. nov., isolated from seawater.</title>
        <authorList>
            <person name="Kim Y.-O."/>
            <person name="Yoon J.-H."/>
        </authorList>
    </citation>
    <scope>NUCLEOTIDE SEQUENCE [LARGE SCALE GENOMIC DNA]</scope>
    <source>
        <strain evidence="7 8">MYP11</strain>
    </source>
</reference>
<sequence length="445" mass="47627">MAEPSLRKRIWGWFFFDWASQPYNTLLITFIFAPYVKDLMGDGAKAQTAWGFGIGAAGLAIALMAPILGAISDTAGNRMRFIWLFSGMYVVGSFGLWWAAPDNFNLYLTLLLFAVGMIGMEFATIFTNSMLPDLGPREEIGRISGNGWAFGYLGGLVALVLMLTLFAEGADTGTTLIGISPLFGLDPDAREGTRFVGPLVAIWYAVFMIPFFLWVRDPKPAKPPKGAVKEALSGLWGTIRNLPNTPSCFAYLASSMFYRDALNGMYTFGGIYAAGVLGWSVVDVGVFGIIAIISGAIFAWLGGMADMRFGPKPVIKVSIYTLLFVAISVVFVSRDAVYGIAVPPGSNAPDITFFILGALIGAAGGTLQSASRGMMVRQADPQRMAEAFGLYALAGKATSFLAPFLIGIATAISGSQQIGVSPLIFLFLIGIVLLGFVKTEGDSRE</sequence>
<feature type="transmembrane region" description="Helical" evidence="6">
    <location>
        <begin position="195"/>
        <end position="215"/>
    </location>
</feature>
<evidence type="ECO:0000256" key="3">
    <source>
        <dbReference type="ARBA" id="ARBA00022692"/>
    </source>
</evidence>
<dbReference type="PANTHER" id="PTHR23519:SF1">
    <property type="entry name" value="AUTOPHAGY-RELATED PROTEIN 22"/>
    <property type="match status" value="1"/>
</dbReference>
<feature type="transmembrane region" description="Helical" evidence="6">
    <location>
        <begin position="388"/>
        <end position="412"/>
    </location>
</feature>
<proteinExistence type="predicted"/>
<feature type="transmembrane region" description="Helical" evidence="6">
    <location>
        <begin position="12"/>
        <end position="36"/>
    </location>
</feature>
<evidence type="ECO:0000256" key="2">
    <source>
        <dbReference type="ARBA" id="ARBA00022448"/>
    </source>
</evidence>
<feature type="transmembrane region" description="Helical" evidence="6">
    <location>
        <begin position="351"/>
        <end position="367"/>
    </location>
</feature>
<gene>
    <name evidence="7" type="ORF">E4Z66_17825</name>
</gene>
<dbReference type="RefSeq" id="WP_136464406.1">
    <property type="nucleotide sequence ID" value="NZ_SRKY01000005.1"/>
</dbReference>
<keyword evidence="8" id="KW-1185">Reference proteome</keyword>
<dbReference type="InterPro" id="IPR036259">
    <property type="entry name" value="MFS_trans_sf"/>
</dbReference>
<evidence type="ECO:0000313" key="8">
    <source>
        <dbReference type="Proteomes" id="UP000306602"/>
    </source>
</evidence>
<dbReference type="Pfam" id="PF11700">
    <property type="entry name" value="ATG22"/>
    <property type="match status" value="1"/>
</dbReference>
<protein>
    <submittedName>
        <fullName evidence="7">MFS transporter</fullName>
    </submittedName>
</protein>
<dbReference type="Proteomes" id="UP000306602">
    <property type="component" value="Unassembled WGS sequence"/>
</dbReference>
<evidence type="ECO:0000256" key="6">
    <source>
        <dbReference type="SAM" id="Phobius"/>
    </source>
</evidence>
<feature type="transmembrane region" description="Helical" evidence="6">
    <location>
        <begin position="261"/>
        <end position="279"/>
    </location>
</feature>